<dbReference type="PROSITE" id="PS50092">
    <property type="entry name" value="TSP1"/>
    <property type="match status" value="1"/>
</dbReference>
<proteinExistence type="predicted"/>
<sequence>MHASRGRFASLSPMLLRAAAVVVVAALAVAATCTLATTTTDGGTTASNVDSAGCLWEWQYTPCSAPCDGGTFSRHKVVLSRPDSNATCEVIANQTSIPCNTFPCSATGDDQQQYMEDPELRVSDGNIIVALPTTANDLRIVRGSANEAQQQQQQQQQQQESVGLFSDIMAQLSALQSTQDTILSRLSSVQVAMSQSSSAIEASLSSEVDALITTQLQASANASHATASLEMRVASNTASIDAAATSQQSISQLASSLSQGVQMASVSLGSRLDDQEARTAGLLNGFETITTSKLPSLQSQIVSTADMTDDVDALATQLSTSIGDVSSVVAAQPRFSTYEFGRQCSGSYYFTDVYGTTHVISDSVTTDTVVFDQESRTGFAFFPSDPTQRDGAMWYLAVEGGAGISCQIVSYEDDAIRGYHFLTATDNGNSSPLPSLWGMNGPQNIGENFSVNFVNPPAKMRRTGCGGGAVLPSARSHRKPMLSRVPATLLAAVLVALCGVSAGLLEEAPEPPPQHRISGDALGNLHINTSNPETGRVIINGIDVLQENAQLRAELSQLRQDVMQALATTTATTTTTTATATTTPTNPLAPVTTTTRSTTSTATTATSPIITSCDAITAVRLQAGASAIDMWRGGVLYSPKDTIYAAPFDATSVLMIRLAKSQDGVVLSPSTTLDITTISDLSGAANKWSASVLLDDRIYGIPFRASDVLVINPVNNVANTVSLPGELQATSNAWSGAGVLNNKIYCIPHSSSTNILVLTPTQGGPLSFSLASVDTTASSMWFGATQLSSESIIGWPYQGNQFIGLQATGGTDATISTHDARGTSGLCSGAVAFNRAIGLPCMPNVEPPRQILRIAEKLASGQQGFNSDAEQLPDDYTGPWRRAASVNDVVVGMPYFGNTLLVVMNGGLHNSDFHVVDVAASDGQGLSFGGAVAVGDYIFAIPAGSPFVLIVDTSQLMACL</sequence>
<dbReference type="AlphaFoldDB" id="F2UJY1"/>
<evidence type="ECO:0000256" key="1">
    <source>
        <dbReference type="SAM" id="MobiDB-lite"/>
    </source>
</evidence>
<dbReference type="KEGG" id="sre:PTSG_08527"/>
<dbReference type="InParanoid" id="F2UJY1"/>
<dbReference type="InterPro" id="IPR000884">
    <property type="entry name" value="TSP1_rpt"/>
</dbReference>
<feature type="chain" id="PRO_5003291161" evidence="2">
    <location>
        <begin position="37"/>
        <end position="960"/>
    </location>
</feature>
<feature type="region of interest" description="Disordered" evidence="1">
    <location>
        <begin position="575"/>
        <end position="600"/>
    </location>
</feature>
<evidence type="ECO:0000313" key="3">
    <source>
        <dbReference type="EMBL" id="EGD77430.1"/>
    </source>
</evidence>
<feature type="signal peptide" evidence="2">
    <location>
        <begin position="1"/>
        <end position="36"/>
    </location>
</feature>
<organism evidence="4">
    <name type="scientific">Salpingoeca rosetta (strain ATCC 50818 / BSB-021)</name>
    <dbReference type="NCBI Taxonomy" id="946362"/>
    <lineage>
        <taxon>Eukaryota</taxon>
        <taxon>Choanoflagellata</taxon>
        <taxon>Craspedida</taxon>
        <taxon>Salpingoecidae</taxon>
        <taxon>Salpingoeca</taxon>
    </lineage>
</organism>
<keyword evidence="4" id="KW-1185">Reference proteome</keyword>
<dbReference type="EMBL" id="GL832978">
    <property type="protein sequence ID" value="EGD77430.1"/>
    <property type="molecule type" value="Genomic_DNA"/>
</dbReference>
<dbReference type="GeneID" id="16070871"/>
<evidence type="ECO:0000313" key="4">
    <source>
        <dbReference type="Proteomes" id="UP000007799"/>
    </source>
</evidence>
<name>F2UJY1_SALR5</name>
<keyword evidence="2" id="KW-0732">Signal</keyword>
<reference evidence="3" key="1">
    <citation type="submission" date="2009-08" db="EMBL/GenBank/DDBJ databases">
        <title>Annotation of Salpingoeca rosetta.</title>
        <authorList>
            <consortium name="The Broad Institute Genome Sequencing Platform"/>
            <person name="Russ C."/>
            <person name="Cuomo C."/>
            <person name="Burger G."/>
            <person name="Gray M.W."/>
            <person name="Holland P.W.H."/>
            <person name="King N."/>
            <person name="Lang F.B.F."/>
            <person name="Roger A.J."/>
            <person name="Ruiz-Trillo I."/>
            <person name="Young S.K."/>
            <person name="Zeng Q."/>
            <person name="Gargeya S."/>
            <person name="Alvarado L."/>
            <person name="Berlin A."/>
            <person name="Chapman S.B."/>
            <person name="Chen Z."/>
            <person name="Freedman E."/>
            <person name="Gellesch M."/>
            <person name="Goldberg J."/>
            <person name="Griggs A."/>
            <person name="Gujja S."/>
            <person name="Heilman E."/>
            <person name="Heiman D."/>
            <person name="Howarth C."/>
            <person name="Mehta T."/>
            <person name="Neiman D."/>
            <person name="Pearson M."/>
            <person name="Roberts A."/>
            <person name="Saif S."/>
            <person name="Shea T."/>
            <person name="Shenoy N."/>
            <person name="Sisk P."/>
            <person name="Stolte C."/>
            <person name="Sykes S."/>
            <person name="White J."/>
            <person name="Yandava C."/>
            <person name="Haas B."/>
            <person name="Nusbaum C."/>
            <person name="Birren B."/>
        </authorList>
    </citation>
    <scope>NUCLEOTIDE SEQUENCE [LARGE SCALE GENOMIC DNA]</scope>
    <source>
        <strain evidence="3">ATCC 50818</strain>
    </source>
</reference>
<gene>
    <name evidence="3" type="ORF">PTSG_08527</name>
</gene>
<accession>F2UJY1</accession>
<dbReference type="RefSeq" id="XP_004990318.1">
    <property type="nucleotide sequence ID" value="XM_004990261.1"/>
</dbReference>
<evidence type="ECO:0000256" key="2">
    <source>
        <dbReference type="SAM" id="SignalP"/>
    </source>
</evidence>
<dbReference type="Proteomes" id="UP000007799">
    <property type="component" value="Unassembled WGS sequence"/>
</dbReference>
<protein>
    <submittedName>
        <fullName evidence="3">Uncharacterized protein</fullName>
    </submittedName>
</protein>